<evidence type="ECO:0000256" key="5">
    <source>
        <dbReference type="ARBA" id="ARBA00022771"/>
    </source>
</evidence>
<dbReference type="EMBL" id="JABSTV010001245">
    <property type="protein sequence ID" value="KAH7983101.1"/>
    <property type="molecule type" value="Genomic_DNA"/>
</dbReference>
<evidence type="ECO:0000256" key="14">
    <source>
        <dbReference type="ARBA" id="ARBA00079184"/>
    </source>
</evidence>
<proteinExistence type="predicted"/>
<keyword evidence="4" id="KW-0479">Metal-binding</keyword>
<evidence type="ECO:0000256" key="7">
    <source>
        <dbReference type="ARBA" id="ARBA00022833"/>
    </source>
</evidence>
<sequence>MATPPSHCDSPSDATADPTGSTQEPTDATTPERPSSHNASTPGDNCAICLGRAENKAFPDGCYHHFCFSCLVEWSKVKAACPLCLQPFKSIIHNVRSDEDHDRYIVREQPRSAVLPFGGSARTLLIPVQVVPRGQFMQRRQEREGQPQLPYVTLPNQYPNISRRPVTSSFRLQMYLSNLWAVPHIPSSRHVSPELYRANPHQVERLVPWINRELNALMERNETRVSAASNYVLSLILNLDIRHPDFSQKVQPLLIARTEHFVHEFYSFASSMFETMDDYDRHIVYASRSLGWSEANPVDCFTRVFLGLTPASAPRASAAPVVTYDPRQPRSGGRAVLRVPVVASRTDNDSNFDRSNCFVVTVPNPFRNRTPEVFNEDNVSASDIARPCDQGAGPSNSSCPSDDRTLDRRATSDSFSRDENA</sequence>
<dbReference type="SUPFAM" id="SSF57850">
    <property type="entry name" value="RING/U-box"/>
    <property type="match status" value="1"/>
</dbReference>
<evidence type="ECO:0000313" key="19">
    <source>
        <dbReference type="Proteomes" id="UP000821837"/>
    </source>
</evidence>
<evidence type="ECO:0000256" key="1">
    <source>
        <dbReference type="ARBA" id="ARBA00000900"/>
    </source>
</evidence>
<keyword evidence="8" id="KW-0805">Transcription regulation</keyword>
<dbReference type="PANTHER" id="PTHR46077:SF1">
    <property type="entry name" value="TOP1 BINDING ARGININE_SERINE RICH PROTEIN, E3 UBIQUITIN LIGASE"/>
    <property type="match status" value="1"/>
</dbReference>
<dbReference type="GO" id="GO:0008270">
    <property type="term" value="F:zinc ion binding"/>
    <property type="evidence" value="ECO:0007669"/>
    <property type="project" value="UniProtKB-KW"/>
</dbReference>
<keyword evidence="9" id="KW-0804">Transcription</keyword>
<evidence type="ECO:0000256" key="10">
    <source>
        <dbReference type="ARBA" id="ARBA00071236"/>
    </source>
</evidence>
<evidence type="ECO:0000256" key="4">
    <source>
        <dbReference type="ARBA" id="ARBA00022723"/>
    </source>
</evidence>
<dbReference type="FunFam" id="3.30.40.10:FF:000136">
    <property type="entry name" value="E3 ubiquitin-protein ligase Topors"/>
    <property type="match status" value="1"/>
</dbReference>
<dbReference type="InterPro" id="IPR001841">
    <property type="entry name" value="Znf_RING"/>
</dbReference>
<dbReference type="Pfam" id="PF00097">
    <property type="entry name" value="zf-C3HC4"/>
    <property type="match status" value="1"/>
</dbReference>
<evidence type="ECO:0000256" key="9">
    <source>
        <dbReference type="ARBA" id="ARBA00023163"/>
    </source>
</evidence>
<keyword evidence="6" id="KW-0833">Ubl conjugation pathway</keyword>
<evidence type="ECO:0000256" key="11">
    <source>
        <dbReference type="ARBA" id="ARBA00076856"/>
    </source>
</evidence>
<dbReference type="InterPro" id="IPR058745">
    <property type="entry name" value="PWI_Topors"/>
</dbReference>
<evidence type="ECO:0000256" key="6">
    <source>
        <dbReference type="ARBA" id="ARBA00022786"/>
    </source>
</evidence>
<organism evidence="18 19">
    <name type="scientific">Rhipicephalus sanguineus</name>
    <name type="common">Brown dog tick</name>
    <name type="synonym">Ixodes sanguineus</name>
    <dbReference type="NCBI Taxonomy" id="34632"/>
    <lineage>
        <taxon>Eukaryota</taxon>
        <taxon>Metazoa</taxon>
        <taxon>Ecdysozoa</taxon>
        <taxon>Arthropoda</taxon>
        <taxon>Chelicerata</taxon>
        <taxon>Arachnida</taxon>
        <taxon>Acari</taxon>
        <taxon>Parasitiformes</taxon>
        <taxon>Ixodida</taxon>
        <taxon>Ixodoidea</taxon>
        <taxon>Ixodidae</taxon>
        <taxon>Rhipicephalinae</taxon>
        <taxon>Rhipicephalus</taxon>
        <taxon>Rhipicephalus</taxon>
    </lineage>
</organism>
<dbReference type="OrthoDB" id="6509683at2759"/>
<keyword evidence="7" id="KW-0862">Zinc</keyword>
<feature type="compositionally biased region" description="Polar residues" evidence="16">
    <location>
        <begin position="18"/>
        <end position="41"/>
    </location>
</feature>
<dbReference type="AlphaFoldDB" id="A0A9D4T928"/>
<name>A0A9D4T928_RHISA</name>
<dbReference type="InterPro" id="IPR018957">
    <property type="entry name" value="Znf_C3HC4_RING-type"/>
</dbReference>
<dbReference type="SMART" id="SM00184">
    <property type="entry name" value="RING"/>
    <property type="match status" value="1"/>
</dbReference>
<dbReference type="InterPro" id="IPR017907">
    <property type="entry name" value="Znf_RING_CS"/>
</dbReference>
<gene>
    <name evidence="18" type="ORF">HPB52_009268</name>
</gene>
<evidence type="ECO:0000256" key="2">
    <source>
        <dbReference type="ARBA" id="ARBA00012483"/>
    </source>
</evidence>
<feature type="region of interest" description="Disordered" evidence="16">
    <location>
        <begin position="382"/>
        <end position="421"/>
    </location>
</feature>
<comment type="caution">
    <text evidence="18">The sequence shown here is derived from an EMBL/GenBank/DDBJ whole genome shotgun (WGS) entry which is preliminary data.</text>
</comment>
<evidence type="ECO:0000313" key="18">
    <source>
        <dbReference type="EMBL" id="KAH7983101.1"/>
    </source>
</evidence>
<comment type="catalytic activity">
    <reaction evidence="1">
        <text>S-ubiquitinyl-[E2 ubiquitin-conjugating enzyme]-L-cysteine + [acceptor protein]-L-lysine = [E2 ubiquitin-conjugating enzyme]-L-cysteine + N(6)-ubiquitinyl-[acceptor protein]-L-lysine.</text>
        <dbReference type="EC" id="2.3.2.27"/>
    </reaction>
</comment>
<reference evidence="18" key="2">
    <citation type="submission" date="2021-09" db="EMBL/GenBank/DDBJ databases">
        <authorList>
            <person name="Jia N."/>
            <person name="Wang J."/>
            <person name="Shi W."/>
            <person name="Du L."/>
            <person name="Sun Y."/>
            <person name="Zhan W."/>
            <person name="Jiang J."/>
            <person name="Wang Q."/>
            <person name="Zhang B."/>
            <person name="Ji P."/>
            <person name="Sakyi L.B."/>
            <person name="Cui X."/>
            <person name="Yuan T."/>
            <person name="Jiang B."/>
            <person name="Yang W."/>
            <person name="Lam T.T.-Y."/>
            <person name="Chang Q."/>
            <person name="Ding S."/>
            <person name="Wang X."/>
            <person name="Zhu J."/>
            <person name="Ruan X."/>
            <person name="Zhao L."/>
            <person name="Wei J."/>
            <person name="Que T."/>
            <person name="Du C."/>
            <person name="Cheng J."/>
            <person name="Dai P."/>
            <person name="Han X."/>
            <person name="Huang E."/>
            <person name="Gao Y."/>
            <person name="Liu J."/>
            <person name="Shao H."/>
            <person name="Ye R."/>
            <person name="Li L."/>
            <person name="Wei W."/>
            <person name="Wang X."/>
            <person name="Wang C."/>
            <person name="Huo Q."/>
            <person name="Li W."/>
            <person name="Guo W."/>
            <person name="Chen H."/>
            <person name="Chen S."/>
            <person name="Zhou L."/>
            <person name="Zhou L."/>
            <person name="Ni X."/>
            <person name="Tian J."/>
            <person name="Zhou Y."/>
            <person name="Sheng Y."/>
            <person name="Liu T."/>
            <person name="Pan Y."/>
            <person name="Xia L."/>
            <person name="Li J."/>
            <person name="Zhao F."/>
            <person name="Cao W."/>
        </authorList>
    </citation>
    <scope>NUCLEOTIDE SEQUENCE</scope>
    <source>
        <strain evidence="18">Rsan-2018</strain>
        <tissue evidence="18">Larvae</tissue>
    </source>
</reference>
<dbReference type="EC" id="2.3.2.27" evidence="2"/>
<dbReference type="GO" id="GO:0006513">
    <property type="term" value="P:protein monoubiquitination"/>
    <property type="evidence" value="ECO:0007669"/>
    <property type="project" value="TreeGrafter"/>
</dbReference>
<dbReference type="CDD" id="cd16574">
    <property type="entry name" value="RING-HC_Topors"/>
    <property type="match status" value="1"/>
</dbReference>
<keyword evidence="5 15" id="KW-0863">Zinc-finger</keyword>
<evidence type="ECO:0000256" key="8">
    <source>
        <dbReference type="ARBA" id="ARBA00023015"/>
    </source>
</evidence>
<evidence type="ECO:0000256" key="12">
    <source>
        <dbReference type="ARBA" id="ARBA00076940"/>
    </source>
</evidence>
<protein>
    <recommendedName>
        <fullName evidence="10">E3 ubiquitin-protein ligase Topors</fullName>
        <ecNumber evidence="2">2.3.2.27</ecNumber>
    </recommendedName>
    <alternativeName>
        <fullName evidence="11">RING-type E3 ubiquitin transferase Topors</fullName>
    </alternativeName>
    <alternativeName>
        <fullName evidence="13">SUMO1-protein E3 ligase Topors</fullName>
    </alternativeName>
    <alternativeName>
        <fullName evidence="12">Topoisomerase I-binding RING finger protein</fullName>
    </alternativeName>
    <alternativeName>
        <fullName evidence="14">Topoisomerase I-binding arginine/serine-rich protein</fullName>
    </alternativeName>
</protein>
<dbReference type="VEuPathDB" id="VectorBase:RSAN_047172"/>
<accession>A0A9D4T928</accession>
<feature type="region of interest" description="Disordered" evidence="16">
    <location>
        <begin position="1"/>
        <end position="41"/>
    </location>
</feature>
<dbReference type="PROSITE" id="PS00518">
    <property type="entry name" value="ZF_RING_1"/>
    <property type="match status" value="1"/>
</dbReference>
<dbReference type="Pfam" id="PF26084">
    <property type="entry name" value="PWI_Topors"/>
    <property type="match status" value="1"/>
</dbReference>
<dbReference type="Gene3D" id="3.30.40.10">
    <property type="entry name" value="Zinc/RING finger domain, C3HC4 (zinc finger)"/>
    <property type="match status" value="1"/>
</dbReference>
<feature type="compositionally biased region" description="Basic and acidic residues" evidence="16">
    <location>
        <begin position="401"/>
        <end position="421"/>
    </location>
</feature>
<feature type="domain" description="RING-type" evidence="17">
    <location>
        <begin position="46"/>
        <end position="84"/>
    </location>
</feature>
<dbReference type="PROSITE" id="PS50089">
    <property type="entry name" value="ZF_RING_2"/>
    <property type="match status" value="1"/>
</dbReference>
<dbReference type="Proteomes" id="UP000821837">
    <property type="component" value="Chromosome 1"/>
</dbReference>
<reference evidence="18" key="1">
    <citation type="journal article" date="2020" name="Cell">
        <title>Large-Scale Comparative Analyses of Tick Genomes Elucidate Their Genetic Diversity and Vector Capacities.</title>
        <authorList>
            <consortium name="Tick Genome and Microbiome Consortium (TIGMIC)"/>
            <person name="Jia N."/>
            <person name="Wang J."/>
            <person name="Shi W."/>
            <person name="Du L."/>
            <person name="Sun Y."/>
            <person name="Zhan W."/>
            <person name="Jiang J.F."/>
            <person name="Wang Q."/>
            <person name="Zhang B."/>
            <person name="Ji P."/>
            <person name="Bell-Sakyi L."/>
            <person name="Cui X.M."/>
            <person name="Yuan T.T."/>
            <person name="Jiang B.G."/>
            <person name="Yang W.F."/>
            <person name="Lam T.T."/>
            <person name="Chang Q.C."/>
            <person name="Ding S.J."/>
            <person name="Wang X.J."/>
            <person name="Zhu J.G."/>
            <person name="Ruan X.D."/>
            <person name="Zhao L."/>
            <person name="Wei J.T."/>
            <person name="Ye R.Z."/>
            <person name="Que T.C."/>
            <person name="Du C.H."/>
            <person name="Zhou Y.H."/>
            <person name="Cheng J.X."/>
            <person name="Dai P.F."/>
            <person name="Guo W.B."/>
            <person name="Han X.H."/>
            <person name="Huang E.J."/>
            <person name="Li L.F."/>
            <person name="Wei W."/>
            <person name="Gao Y.C."/>
            <person name="Liu J.Z."/>
            <person name="Shao H.Z."/>
            <person name="Wang X."/>
            <person name="Wang C.C."/>
            <person name="Yang T.C."/>
            <person name="Huo Q.B."/>
            <person name="Li W."/>
            <person name="Chen H.Y."/>
            <person name="Chen S.E."/>
            <person name="Zhou L.G."/>
            <person name="Ni X.B."/>
            <person name="Tian J.H."/>
            <person name="Sheng Y."/>
            <person name="Liu T."/>
            <person name="Pan Y.S."/>
            <person name="Xia L.Y."/>
            <person name="Li J."/>
            <person name="Zhao F."/>
            <person name="Cao W.C."/>
        </authorList>
    </citation>
    <scope>NUCLEOTIDE SEQUENCE</scope>
    <source>
        <strain evidence="18">Rsan-2018</strain>
    </source>
</reference>
<dbReference type="InterPro" id="IPR058746">
    <property type="entry name" value="Znf_RING-type_Topors"/>
</dbReference>
<dbReference type="InterPro" id="IPR013083">
    <property type="entry name" value="Znf_RING/FYVE/PHD"/>
</dbReference>
<evidence type="ECO:0000256" key="3">
    <source>
        <dbReference type="ARBA" id="ARBA00022679"/>
    </source>
</evidence>
<evidence type="ECO:0000259" key="17">
    <source>
        <dbReference type="PROSITE" id="PS50089"/>
    </source>
</evidence>
<keyword evidence="19" id="KW-1185">Reference proteome</keyword>
<evidence type="ECO:0000256" key="15">
    <source>
        <dbReference type="PROSITE-ProRule" id="PRU00175"/>
    </source>
</evidence>
<dbReference type="GO" id="GO:0061630">
    <property type="term" value="F:ubiquitin protein ligase activity"/>
    <property type="evidence" value="ECO:0007669"/>
    <property type="project" value="UniProtKB-EC"/>
</dbReference>
<dbReference type="PANTHER" id="PTHR46077">
    <property type="entry name" value="E3 UBIQUITIN-PROTEIN LIGASE TOPORS"/>
    <property type="match status" value="1"/>
</dbReference>
<evidence type="ECO:0000256" key="16">
    <source>
        <dbReference type="SAM" id="MobiDB-lite"/>
    </source>
</evidence>
<keyword evidence="3" id="KW-0808">Transferase</keyword>
<dbReference type="GO" id="GO:0000209">
    <property type="term" value="P:protein polyubiquitination"/>
    <property type="evidence" value="ECO:0007669"/>
    <property type="project" value="TreeGrafter"/>
</dbReference>
<evidence type="ECO:0000256" key="13">
    <source>
        <dbReference type="ARBA" id="ARBA00079040"/>
    </source>
</evidence>